<dbReference type="AlphaFoldDB" id="A0AAV2FNJ0"/>
<dbReference type="EMBL" id="OZ034820">
    <property type="protein sequence ID" value="CAL1399188.1"/>
    <property type="molecule type" value="Genomic_DNA"/>
</dbReference>
<protein>
    <submittedName>
        <fullName evidence="2">Uncharacterized protein</fullName>
    </submittedName>
</protein>
<sequence length="117" mass="11624">MSNEDEAAKATARPRSTRHSTANVSSGEKLKAIAEEEVTVGRVVAIPTRLNGAGRGATGGTQVGGSGHGGRSVSAMGPEWGALALDQGAGLGRGPTKSTGAEHDISAGHHRGLSQSG</sequence>
<keyword evidence="3" id="KW-1185">Reference proteome</keyword>
<reference evidence="2 3" key="1">
    <citation type="submission" date="2024-04" db="EMBL/GenBank/DDBJ databases">
        <authorList>
            <person name="Fracassetti M."/>
        </authorList>
    </citation>
    <scope>NUCLEOTIDE SEQUENCE [LARGE SCALE GENOMIC DNA]</scope>
</reference>
<proteinExistence type="predicted"/>
<name>A0AAV2FNJ0_9ROSI</name>
<evidence type="ECO:0000313" key="2">
    <source>
        <dbReference type="EMBL" id="CAL1399188.1"/>
    </source>
</evidence>
<accession>A0AAV2FNJ0</accession>
<evidence type="ECO:0000313" key="3">
    <source>
        <dbReference type="Proteomes" id="UP001497516"/>
    </source>
</evidence>
<feature type="region of interest" description="Disordered" evidence="1">
    <location>
        <begin position="1"/>
        <end position="32"/>
    </location>
</feature>
<evidence type="ECO:0000256" key="1">
    <source>
        <dbReference type="SAM" id="MobiDB-lite"/>
    </source>
</evidence>
<feature type="compositionally biased region" description="Gly residues" evidence="1">
    <location>
        <begin position="53"/>
        <end position="70"/>
    </location>
</feature>
<feature type="compositionally biased region" description="Basic residues" evidence="1">
    <location>
        <begin position="108"/>
        <end position="117"/>
    </location>
</feature>
<dbReference type="Proteomes" id="UP001497516">
    <property type="component" value="Chromosome 7"/>
</dbReference>
<feature type="region of interest" description="Disordered" evidence="1">
    <location>
        <begin position="50"/>
        <end position="117"/>
    </location>
</feature>
<organism evidence="2 3">
    <name type="scientific">Linum trigynum</name>
    <dbReference type="NCBI Taxonomy" id="586398"/>
    <lineage>
        <taxon>Eukaryota</taxon>
        <taxon>Viridiplantae</taxon>
        <taxon>Streptophyta</taxon>
        <taxon>Embryophyta</taxon>
        <taxon>Tracheophyta</taxon>
        <taxon>Spermatophyta</taxon>
        <taxon>Magnoliopsida</taxon>
        <taxon>eudicotyledons</taxon>
        <taxon>Gunneridae</taxon>
        <taxon>Pentapetalae</taxon>
        <taxon>rosids</taxon>
        <taxon>fabids</taxon>
        <taxon>Malpighiales</taxon>
        <taxon>Linaceae</taxon>
        <taxon>Linum</taxon>
    </lineage>
</organism>
<gene>
    <name evidence="2" type="ORF">LTRI10_LOCUS39379</name>
</gene>